<reference evidence="2" key="1">
    <citation type="submission" date="2015-08" db="EMBL/GenBank/DDBJ databases">
        <title>Complete DNA Sequence of Pseudomonas syringae pv. actinidiae, the Causal Agent of Kiwifruit Canker Disease.</title>
        <authorList>
            <person name="Rikkerink E.H.A."/>
            <person name="Fineran P.C."/>
        </authorList>
    </citation>
    <scope>NUCLEOTIDE SEQUENCE</scope>
    <source>
        <strain evidence="2">DSM 13666</strain>
    </source>
</reference>
<feature type="transmembrane region" description="Helical" evidence="1">
    <location>
        <begin position="146"/>
        <end position="169"/>
    </location>
</feature>
<dbReference type="InterPro" id="IPR006938">
    <property type="entry name" value="DUF624"/>
</dbReference>
<dbReference type="RefSeq" id="WP_053432040.1">
    <property type="nucleotide sequence ID" value="NZ_CP040441.1"/>
</dbReference>
<evidence type="ECO:0000256" key="1">
    <source>
        <dbReference type="SAM" id="Phobius"/>
    </source>
</evidence>
<protein>
    <recommendedName>
        <fullName evidence="3">Membrane protein YesL</fullName>
    </recommendedName>
</protein>
<organism evidence="2">
    <name type="scientific">Halalkalibacterium halodurans</name>
    <name type="common">Bacillus halodurans</name>
    <dbReference type="NCBI Taxonomy" id="86665"/>
    <lineage>
        <taxon>Bacteria</taxon>
        <taxon>Bacillati</taxon>
        <taxon>Bacillota</taxon>
        <taxon>Bacilli</taxon>
        <taxon>Bacillales</taxon>
        <taxon>Bacillaceae</taxon>
        <taxon>Halalkalibacterium (ex Joshi et al. 2022)</taxon>
    </lineage>
</organism>
<comment type="caution">
    <text evidence="2">The sequence shown here is derived from an EMBL/GenBank/DDBJ whole genome shotgun (WGS) entry which is preliminary data.</text>
</comment>
<keyword evidence="1" id="KW-0812">Transmembrane</keyword>
<feature type="transmembrane region" description="Helical" evidence="1">
    <location>
        <begin position="175"/>
        <end position="194"/>
    </location>
</feature>
<dbReference type="Pfam" id="PF04854">
    <property type="entry name" value="DUF624"/>
    <property type="match status" value="1"/>
</dbReference>
<feature type="transmembrane region" description="Helical" evidence="1">
    <location>
        <begin position="79"/>
        <end position="98"/>
    </location>
</feature>
<evidence type="ECO:0008006" key="3">
    <source>
        <dbReference type="Google" id="ProtNLM"/>
    </source>
</evidence>
<sequence length="213" mass="24249">MSRGFVDKVDNVSRLIASFAYLNIVWLAFSAVGLFVFSFFPATAALFTIARKWVLGERHFPVARTYYESFKSYFFRANLYGWMMAVIGGVLYLNYQVMTVSGMDVGPVIVFAYLTVVVIYLLALISLPVVFVHFQGAFLETFKKTLLFVIGRIHLSLLFLVIAGSVVYLSLTIPTLILFFSGSVLAYVLMWFFVRSMESLEKRRMMMGVHVRS</sequence>
<proteinExistence type="predicted"/>
<dbReference type="AlphaFoldDB" id="A0A0M0KEE3"/>
<keyword evidence="1" id="KW-1133">Transmembrane helix</keyword>
<name>A0A0M0KEE3_ALKHA</name>
<feature type="transmembrane region" description="Helical" evidence="1">
    <location>
        <begin position="110"/>
        <end position="134"/>
    </location>
</feature>
<dbReference type="PATRIC" id="fig|136160.3.peg.4003"/>
<dbReference type="EMBL" id="LILD01000003">
    <property type="protein sequence ID" value="KOO36788.1"/>
    <property type="molecule type" value="Genomic_DNA"/>
</dbReference>
<keyword evidence="1" id="KW-0472">Membrane</keyword>
<evidence type="ECO:0000313" key="2">
    <source>
        <dbReference type="EMBL" id="KOO36788.1"/>
    </source>
</evidence>
<gene>
    <name evidence="2" type="ORF">AMD02_15325</name>
</gene>
<feature type="transmembrane region" description="Helical" evidence="1">
    <location>
        <begin position="20"/>
        <end position="49"/>
    </location>
</feature>
<dbReference type="GeneID" id="87595723"/>
<accession>A0A0M0KEE3</accession>